<organism evidence="13 14">
    <name type="scientific">Sander lucioperca</name>
    <name type="common">Pike-perch</name>
    <name type="synonym">Perca lucioperca</name>
    <dbReference type="NCBI Taxonomy" id="283035"/>
    <lineage>
        <taxon>Eukaryota</taxon>
        <taxon>Metazoa</taxon>
        <taxon>Chordata</taxon>
        <taxon>Craniata</taxon>
        <taxon>Vertebrata</taxon>
        <taxon>Euteleostomi</taxon>
        <taxon>Actinopterygii</taxon>
        <taxon>Neopterygii</taxon>
        <taxon>Teleostei</taxon>
        <taxon>Neoteleostei</taxon>
        <taxon>Acanthomorphata</taxon>
        <taxon>Eupercaria</taxon>
        <taxon>Perciformes</taxon>
        <taxon>Percoidei</taxon>
        <taxon>Percidae</taxon>
        <taxon>Luciopercinae</taxon>
        <taxon>Sander</taxon>
    </lineage>
</organism>
<dbReference type="AlphaFoldDB" id="A0A8C9XQF7"/>
<evidence type="ECO:0000256" key="5">
    <source>
        <dbReference type="ARBA" id="ARBA00022771"/>
    </source>
</evidence>
<feature type="compositionally biased region" description="Polar residues" evidence="11">
    <location>
        <begin position="267"/>
        <end position="288"/>
    </location>
</feature>
<evidence type="ECO:0000313" key="14">
    <source>
        <dbReference type="Proteomes" id="UP000694568"/>
    </source>
</evidence>
<feature type="compositionally biased region" description="Acidic residues" evidence="11">
    <location>
        <begin position="87"/>
        <end position="96"/>
    </location>
</feature>
<dbReference type="SUPFAM" id="SSF57667">
    <property type="entry name" value="beta-beta-alpha zinc fingers"/>
    <property type="match status" value="4"/>
</dbReference>
<dbReference type="Pfam" id="PF00096">
    <property type="entry name" value="zf-C2H2"/>
    <property type="match status" value="4"/>
</dbReference>
<feature type="compositionally biased region" description="Basic and acidic residues" evidence="11">
    <location>
        <begin position="76"/>
        <end position="86"/>
    </location>
</feature>
<dbReference type="Ensembl" id="ENSSLUT00000014887.1">
    <property type="protein sequence ID" value="ENSSLUP00000014417.1"/>
    <property type="gene ID" value="ENSSLUG00000006718.1"/>
</dbReference>
<feature type="domain" description="C2H2-type" evidence="12">
    <location>
        <begin position="371"/>
        <end position="391"/>
    </location>
</feature>
<feature type="compositionally biased region" description="Basic and acidic residues" evidence="11">
    <location>
        <begin position="97"/>
        <end position="106"/>
    </location>
</feature>
<proteinExistence type="inferred from homology"/>
<keyword evidence="3" id="KW-0479">Metal-binding</keyword>
<reference evidence="13" key="2">
    <citation type="submission" date="2025-09" db="UniProtKB">
        <authorList>
            <consortium name="Ensembl"/>
        </authorList>
    </citation>
    <scope>IDENTIFICATION</scope>
</reference>
<feature type="region of interest" description="Disordered" evidence="11">
    <location>
        <begin position="220"/>
        <end position="331"/>
    </location>
</feature>
<comment type="similarity">
    <text evidence="2">Belongs to the krueppel C2H2-type zinc-finger protein family.</text>
</comment>
<dbReference type="PANTHER" id="PTHR23235:SF142">
    <property type="entry name" value="ZINC FINGER PROTEIN 384"/>
    <property type="match status" value="1"/>
</dbReference>
<dbReference type="FunFam" id="3.30.160.60:FF:001370">
    <property type="entry name" value="Zinc finger protein"/>
    <property type="match status" value="1"/>
</dbReference>
<feature type="domain" description="C2H2-type" evidence="12">
    <location>
        <begin position="112"/>
        <end position="132"/>
    </location>
</feature>
<reference evidence="13" key="1">
    <citation type="submission" date="2025-08" db="UniProtKB">
        <authorList>
            <consortium name="Ensembl"/>
        </authorList>
    </citation>
    <scope>IDENTIFICATION</scope>
</reference>
<feature type="domain" description="C2H2-type" evidence="12">
    <location>
        <begin position="168"/>
        <end position="188"/>
    </location>
</feature>
<evidence type="ECO:0000256" key="4">
    <source>
        <dbReference type="ARBA" id="ARBA00022737"/>
    </source>
</evidence>
<keyword evidence="10" id="KW-0539">Nucleus</keyword>
<evidence type="ECO:0000256" key="8">
    <source>
        <dbReference type="ARBA" id="ARBA00023125"/>
    </source>
</evidence>
<evidence type="ECO:0000256" key="6">
    <source>
        <dbReference type="ARBA" id="ARBA00022833"/>
    </source>
</evidence>
<keyword evidence="8" id="KW-0238">DNA-binding</keyword>
<comment type="subcellular location">
    <subcellularLocation>
        <location evidence="1">Nucleus</location>
    </subcellularLocation>
</comment>
<feature type="domain" description="C2H2-type" evidence="12">
    <location>
        <begin position="343"/>
        <end position="363"/>
    </location>
</feature>
<dbReference type="FunFam" id="3.30.160.60:FF:000446">
    <property type="entry name" value="Zinc finger protein"/>
    <property type="match status" value="1"/>
</dbReference>
<evidence type="ECO:0000259" key="12">
    <source>
        <dbReference type="PROSITE" id="PS00028"/>
    </source>
</evidence>
<dbReference type="GeneTree" id="ENSGT01150000286977"/>
<feature type="compositionally biased region" description="Polar residues" evidence="11">
    <location>
        <begin position="316"/>
        <end position="326"/>
    </location>
</feature>
<dbReference type="FunFam" id="3.30.160.60:FF:002343">
    <property type="entry name" value="Zinc finger protein 33A"/>
    <property type="match status" value="1"/>
</dbReference>
<evidence type="ECO:0000256" key="10">
    <source>
        <dbReference type="ARBA" id="ARBA00023242"/>
    </source>
</evidence>
<feature type="compositionally biased region" description="Basic and acidic residues" evidence="11">
    <location>
        <begin position="289"/>
        <end position="298"/>
    </location>
</feature>
<feature type="domain" description="C2H2-type" evidence="12">
    <location>
        <begin position="196"/>
        <end position="218"/>
    </location>
</feature>
<evidence type="ECO:0000256" key="1">
    <source>
        <dbReference type="ARBA" id="ARBA00004123"/>
    </source>
</evidence>
<name>A0A8C9XQF7_SANLU</name>
<dbReference type="Proteomes" id="UP000694568">
    <property type="component" value="Unplaced"/>
</dbReference>
<dbReference type="PANTHER" id="PTHR23235">
    <property type="entry name" value="KRUEPPEL-LIKE TRANSCRIPTION FACTOR"/>
    <property type="match status" value="1"/>
</dbReference>
<dbReference type="FunFam" id="3.30.160.60:FF:000110">
    <property type="entry name" value="Zinc finger protein-like"/>
    <property type="match status" value="1"/>
</dbReference>
<keyword evidence="9" id="KW-0804">Transcription</keyword>
<keyword evidence="14" id="KW-1185">Reference proteome</keyword>
<keyword evidence="4" id="KW-0677">Repeat</keyword>
<dbReference type="Gene3D" id="3.30.160.60">
    <property type="entry name" value="Classic Zinc Finger"/>
    <property type="match status" value="7"/>
</dbReference>
<dbReference type="GO" id="GO:0005634">
    <property type="term" value="C:nucleus"/>
    <property type="evidence" value="ECO:0007669"/>
    <property type="project" value="UniProtKB-SubCell"/>
</dbReference>
<dbReference type="InterPro" id="IPR036236">
    <property type="entry name" value="Znf_C2H2_sf"/>
</dbReference>
<sequence>MLSSCWWLKKKFPLSSRSVAPVWTRRSQSPPHTLKRNRRNCGAEHFTGLHMGVKQEPPHIKEEADREDCGGPEPAKNSHLDVHFETDTEDETSDSSETEKECEDPNGKPFRCSVCAKTFKHRGNLNIHMRTHTGEKPFRCSFCGKTFTQKAGLDYHLRTHTGEKPFSCSVCGKTFRNKGGVTYHMATHTGLKAFSCGTCKKRFRAASQLRVHKCISEHSELHRRRSEAGRKPLSCSENSHPHTLVQPETDDSADSDFWKETRERLSRSNSLEDNDISGSNKALSCSDVRTSENPKPESGDSVDSDFWKDDRKPQSGLDSPNNSDGGSENEVRCDNPLRKPFGCPECGKRFLNLCNLKNHTKYHTGERAFFCSVCGLKCLYRSHLKIHMRTHTGEKPFPCPVCGKKYAHKASMQSHALRRGEMTCN</sequence>
<dbReference type="GO" id="GO:0008270">
    <property type="term" value="F:zinc ion binding"/>
    <property type="evidence" value="ECO:0007669"/>
    <property type="project" value="UniProtKB-KW"/>
</dbReference>
<dbReference type="GO" id="GO:0000981">
    <property type="term" value="F:DNA-binding transcription factor activity, RNA polymerase II-specific"/>
    <property type="evidence" value="ECO:0007669"/>
    <property type="project" value="TreeGrafter"/>
</dbReference>
<evidence type="ECO:0000256" key="2">
    <source>
        <dbReference type="ARBA" id="ARBA00006991"/>
    </source>
</evidence>
<protein>
    <recommendedName>
        <fullName evidence="12">C2H2-type domain-containing protein</fullName>
    </recommendedName>
</protein>
<dbReference type="FunFam" id="3.30.160.60:FF:000646">
    <property type="entry name" value="Myeloid zinc finger 1"/>
    <property type="match status" value="1"/>
</dbReference>
<evidence type="ECO:0000256" key="7">
    <source>
        <dbReference type="ARBA" id="ARBA00023015"/>
    </source>
</evidence>
<accession>A0A8C9XQF7</accession>
<evidence type="ECO:0000256" key="11">
    <source>
        <dbReference type="SAM" id="MobiDB-lite"/>
    </source>
</evidence>
<feature type="compositionally biased region" description="Basic and acidic residues" evidence="11">
    <location>
        <begin position="220"/>
        <end position="230"/>
    </location>
</feature>
<evidence type="ECO:0000256" key="3">
    <source>
        <dbReference type="ARBA" id="ARBA00022723"/>
    </source>
</evidence>
<dbReference type="SMART" id="SM00355">
    <property type="entry name" value="ZnF_C2H2"/>
    <property type="match status" value="7"/>
</dbReference>
<keyword evidence="5" id="KW-0863">Zinc-finger</keyword>
<evidence type="ECO:0000313" key="13">
    <source>
        <dbReference type="Ensembl" id="ENSSLUP00000014417.1"/>
    </source>
</evidence>
<dbReference type="FunFam" id="3.30.160.60:FF:001527">
    <property type="entry name" value="Zinc finger protein"/>
    <property type="match status" value="1"/>
</dbReference>
<keyword evidence="6" id="KW-0862">Zinc</keyword>
<evidence type="ECO:0000256" key="9">
    <source>
        <dbReference type="ARBA" id="ARBA00023163"/>
    </source>
</evidence>
<dbReference type="GO" id="GO:0000978">
    <property type="term" value="F:RNA polymerase II cis-regulatory region sequence-specific DNA binding"/>
    <property type="evidence" value="ECO:0007669"/>
    <property type="project" value="TreeGrafter"/>
</dbReference>
<dbReference type="PROSITE" id="PS00028">
    <property type="entry name" value="ZINC_FINGER_C2H2_1"/>
    <property type="match status" value="6"/>
</dbReference>
<feature type="domain" description="C2H2-type" evidence="12">
    <location>
        <begin position="140"/>
        <end position="160"/>
    </location>
</feature>
<dbReference type="InterPro" id="IPR013087">
    <property type="entry name" value="Znf_C2H2_type"/>
</dbReference>
<keyword evidence="7" id="KW-0805">Transcription regulation</keyword>
<feature type="region of interest" description="Disordered" evidence="11">
    <location>
        <begin position="52"/>
        <end position="106"/>
    </location>
</feature>
<feature type="compositionally biased region" description="Basic and acidic residues" evidence="11">
    <location>
        <begin position="256"/>
        <end position="266"/>
    </location>
</feature>
<feature type="compositionally biased region" description="Basic and acidic residues" evidence="11">
    <location>
        <begin position="56"/>
        <end position="69"/>
    </location>
</feature>